<evidence type="ECO:0000313" key="3">
    <source>
        <dbReference type="Proteomes" id="UP000471521"/>
    </source>
</evidence>
<sequence>HVHPDHAGGFDAVVDRYDPTTYVPSESTHDFAHRPDHRYDHGDTVGPFEAVHVPGHTDDNYALVDESRAVAVVGDAAIGADWRGLPAGYFVLVEGIYSTDLRAAERNLERLQSYDFEIGLVFHGSHVLADAREKLDAFVDFPNKPDTWPEEG</sequence>
<name>A0A6B0SR45_9EURY</name>
<dbReference type="SUPFAM" id="SSF56281">
    <property type="entry name" value="Metallo-hydrolase/oxidoreductase"/>
    <property type="match status" value="1"/>
</dbReference>
<dbReference type="Pfam" id="PF00753">
    <property type="entry name" value="Lactamase_B"/>
    <property type="match status" value="1"/>
</dbReference>
<dbReference type="RefSeq" id="WP_159527419.1">
    <property type="nucleotide sequence ID" value="NZ_WUUU01000187.1"/>
</dbReference>
<proteinExistence type="predicted"/>
<dbReference type="InterPro" id="IPR001279">
    <property type="entry name" value="Metallo-B-lactamas"/>
</dbReference>
<dbReference type="EMBL" id="WUUU01000187">
    <property type="protein sequence ID" value="MXR22021.1"/>
    <property type="molecule type" value="Genomic_DNA"/>
</dbReference>
<comment type="caution">
    <text evidence="2">The sequence shown here is derived from an EMBL/GenBank/DDBJ whole genome shotgun (WGS) entry which is preliminary data.</text>
</comment>
<feature type="non-terminal residue" evidence="2">
    <location>
        <position position="1"/>
    </location>
</feature>
<dbReference type="GO" id="GO:0016787">
    <property type="term" value="F:hydrolase activity"/>
    <property type="evidence" value="ECO:0007669"/>
    <property type="project" value="UniProtKB-KW"/>
</dbReference>
<dbReference type="InterPro" id="IPR036866">
    <property type="entry name" value="RibonucZ/Hydroxyglut_hydro"/>
</dbReference>
<dbReference type="Proteomes" id="UP000471521">
    <property type="component" value="Unassembled WGS sequence"/>
</dbReference>
<evidence type="ECO:0000259" key="1">
    <source>
        <dbReference type="Pfam" id="PF00753"/>
    </source>
</evidence>
<dbReference type="OrthoDB" id="197151at2157"/>
<dbReference type="AlphaFoldDB" id="A0A6B0SR45"/>
<keyword evidence="2" id="KW-0378">Hydrolase</keyword>
<dbReference type="Gene3D" id="3.60.15.10">
    <property type="entry name" value="Ribonuclease Z/Hydroxyacylglutathione hydrolase-like"/>
    <property type="match status" value="1"/>
</dbReference>
<gene>
    <name evidence="2" type="ORF">GRX66_15980</name>
</gene>
<organism evidence="2 3">
    <name type="scientific">Halobacterium bonnevillei</name>
    <dbReference type="NCBI Taxonomy" id="2692200"/>
    <lineage>
        <taxon>Archaea</taxon>
        <taxon>Methanobacteriati</taxon>
        <taxon>Methanobacteriota</taxon>
        <taxon>Stenosarchaea group</taxon>
        <taxon>Halobacteria</taxon>
        <taxon>Halobacteriales</taxon>
        <taxon>Halobacteriaceae</taxon>
        <taxon>Halobacterium</taxon>
    </lineage>
</organism>
<protein>
    <submittedName>
        <fullName evidence="2">MBL fold metallo-hydrolase</fullName>
    </submittedName>
</protein>
<accession>A0A6B0SR45</accession>
<keyword evidence="3" id="KW-1185">Reference proteome</keyword>
<evidence type="ECO:0000313" key="2">
    <source>
        <dbReference type="EMBL" id="MXR22021.1"/>
    </source>
</evidence>
<reference evidence="2 3" key="1">
    <citation type="submission" date="2019-12" db="EMBL/GenBank/DDBJ databases">
        <title>Isolation and characterization of three novel carbon monoxide-oxidizing members of Halobacteria from salione crusts and soils.</title>
        <authorList>
            <person name="Myers M.R."/>
            <person name="King G.M."/>
        </authorList>
    </citation>
    <scope>NUCLEOTIDE SEQUENCE [LARGE SCALE GENOMIC DNA]</scope>
    <source>
        <strain evidence="2 3">PCN9</strain>
    </source>
</reference>
<feature type="domain" description="Metallo-beta-lactamase" evidence="1">
    <location>
        <begin position="1"/>
        <end position="87"/>
    </location>
</feature>